<dbReference type="Proteomes" id="UP000494206">
    <property type="component" value="Unassembled WGS sequence"/>
</dbReference>
<reference evidence="2 3" key="1">
    <citation type="submission" date="2020-04" db="EMBL/GenBank/DDBJ databases">
        <authorList>
            <person name="Laetsch R D."/>
            <person name="Stevens L."/>
            <person name="Kumar S."/>
            <person name="Blaxter L. M."/>
        </authorList>
    </citation>
    <scope>NUCLEOTIDE SEQUENCE [LARGE SCALE GENOMIC DNA]</scope>
</reference>
<gene>
    <name evidence="2" type="ORF">CBOVIS_LOCUS10017</name>
</gene>
<feature type="signal peptide" evidence="1">
    <location>
        <begin position="1"/>
        <end position="16"/>
    </location>
</feature>
<dbReference type="AlphaFoldDB" id="A0A8S1F5P6"/>
<keyword evidence="1" id="KW-0732">Signal</keyword>
<comment type="caution">
    <text evidence="2">The sequence shown here is derived from an EMBL/GenBank/DDBJ whole genome shotgun (WGS) entry which is preliminary data.</text>
</comment>
<accession>A0A8S1F5P6</accession>
<proteinExistence type="predicted"/>
<protein>
    <submittedName>
        <fullName evidence="2">Uncharacterized protein</fullName>
    </submittedName>
</protein>
<evidence type="ECO:0000313" key="2">
    <source>
        <dbReference type="EMBL" id="CAB3408210.1"/>
    </source>
</evidence>
<feature type="chain" id="PRO_5035838053" evidence="1">
    <location>
        <begin position="17"/>
        <end position="252"/>
    </location>
</feature>
<evidence type="ECO:0000256" key="1">
    <source>
        <dbReference type="SAM" id="SignalP"/>
    </source>
</evidence>
<evidence type="ECO:0000313" key="3">
    <source>
        <dbReference type="Proteomes" id="UP000494206"/>
    </source>
</evidence>
<dbReference type="EMBL" id="CADEPM010000007">
    <property type="protein sequence ID" value="CAB3408210.1"/>
    <property type="molecule type" value="Genomic_DNA"/>
</dbReference>
<name>A0A8S1F5P6_9PELO</name>
<organism evidence="2 3">
    <name type="scientific">Caenorhabditis bovis</name>
    <dbReference type="NCBI Taxonomy" id="2654633"/>
    <lineage>
        <taxon>Eukaryota</taxon>
        <taxon>Metazoa</taxon>
        <taxon>Ecdysozoa</taxon>
        <taxon>Nematoda</taxon>
        <taxon>Chromadorea</taxon>
        <taxon>Rhabditida</taxon>
        <taxon>Rhabditina</taxon>
        <taxon>Rhabditomorpha</taxon>
        <taxon>Rhabditoidea</taxon>
        <taxon>Rhabditidae</taxon>
        <taxon>Peloderinae</taxon>
        <taxon>Caenorhabditis</taxon>
    </lineage>
</organism>
<sequence>MIFLLLFILPSFRVFAQVTTPQLFSKCSISDIDRVLSEHENYCMTDDEVDKLCELQMSTEKANDGNADSSTRTIIPSSIIYSTQSDSTDYTETITTKPVSPDYKDDYLKYVPVSKPEETSSTIAIETTRIHATATTKQVEIETNDYRTTLAQSHIIPETTTIRGKTSRISVTAPSQSSMTTETSTIDVIAPTRSRIFNDANVNANGYANGFAKGYANVYAKGYANVNAKGCANVNANDYANGYANVKQLVDN</sequence>
<keyword evidence="3" id="KW-1185">Reference proteome</keyword>